<name>A0ABW1NCB2_9ACTN</name>
<gene>
    <name evidence="1" type="ORF">ACFP1K_07420</name>
</gene>
<dbReference type="RefSeq" id="WP_380748347.1">
    <property type="nucleotide sequence ID" value="NZ_JBHSRF010000007.1"/>
</dbReference>
<proteinExistence type="predicted"/>
<evidence type="ECO:0000313" key="2">
    <source>
        <dbReference type="Proteomes" id="UP001596137"/>
    </source>
</evidence>
<dbReference type="EMBL" id="JBHSRF010000007">
    <property type="protein sequence ID" value="MFC6080985.1"/>
    <property type="molecule type" value="Genomic_DNA"/>
</dbReference>
<protein>
    <submittedName>
        <fullName evidence="1">Uncharacterized protein</fullName>
    </submittedName>
</protein>
<comment type="caution">
    <text evidence="1">The sequence shown here is derived from an EMBL/GenBank/DDBJ whole genome shotgun (WGS) entry which is preliminary data.</text>
</comment>
<organism evidence="1 2">
    <name type="scientific">Sphaerisporangium aureirubrum</name>
    <dbReference type="NCBI Taxonomy" id="1544736"/>
    <lineage>
        <taxon>Bacteria</taxon>
        <taxon>Bacillati</taxon>
        <taxon>Actinomycetota</taxon>
        <taxon>Actinomycetes</taxon>
        <taxon>Streptosporangiales</taxon>
        <taxon>Streptosporangiaceae</taxon>
        <taxon>Sphaerisporangium</taxon>
    </lineage>
</organism>
<keyword evidence="2" id="KW-1185">Reference proteome</keyword>
<reference evidence="2" key="1">
    <citation type="journal article" date="2019" name="Int. J. Syst. Evol. Microbiol.">
        <title>The Global Catalogue of Microorganisms (GCM) 10K type strain sequencing project: providing services to taxonomists for standard genome sequencing and annotation.</title>
        <authorList>
            <consortium name="The Broad Institute Genomics Platform"/>
            <consortium name="The Broad Institute Genome Sequencing Center for Infectious Disease"/>
            <person name="Wu L."/>
            <person name="Ma J."/>
        </authorList>
    </citation>
    <scope>NUCLEOTIDE SEQUENCE [LARGE SCALE GENOMIC DNA]</scope>
    <source>
        <strain evidence="2">JCM 30346</strain>
    </source>
</reference>
<evidence type="ECO:0000313" key="1">
    <source>
        <dbReference type="EMBL" id="MFC6080985.1"/>
    </source>
</evidence>
<accession>A0ABW1NCB2</accession>
<sequence>MTQNDRFDEPFPRPAPNPAVSAAIDQVLEILTAAGHDPEGAGLCYRADHEPLLLKMIYKMPSDKAHDHLTHYAAALTAAGLGVATIGRDGQIERLIVAADQTTADQHVPSVMAYLDGQPILGRTTATSQLRPEDIPRDLIDAVYPVALAHGIPWHDDAVRVLAAAVLTEARQRIAAAIEVECIDPDDTLSVNGATAAGIVRNWPEAIL</sequence>
<dbReference type="Proteomes" id="UP001596137">
    <property type="component" value="Unassembled WGS sequence"/>
</dbReference>